<dbReference type="SUPFAM" id="SSF57756">
    <property type="entry name" value="Retrovirus zinc finger-like domains"/>
    <property type="match status" value="1"/>
</dbReference>
<keyword evidence="1" id="KW-0862">Zinc</keyword>
<dbReference type="Pfam" id="PF00098">
    <property type="entry name" value="zf-CCHC"/>
    <property type="match status" value="1"/>
</dbReference>
<dbReference type="GO" id="GO:0003676">
    <property type="term" value="F:nucleic acid binding"/>
    <property type="evidence" value="ECO:0007669"/>
    <property type="project" value="InterPro"/>
</dbReference>
<proteinExistence type="predicted"/>
<comment type="caution">
    <text evidence="4">The sequence shown here is derived from an EMBL/GenBank/DDBJ whole genome shotgun (WGS) entry which is preliminary data.</text>
</comment>
<feature type="region of interest" description="Disordered" evidence="2">
    <location>
        <begin position="198"/>
        <end position="232"/>
    </location>
</feature>
<dbReference type="EMBL" id="WIXP02000011">
    <property type="protein sequence ID" value="KAF6203383.1"/>
    <property type="molecule type" value="Genomic_DNA"/>
</dbReference>
<keyword evidence="1" id="KW-0479">Metal-binding</keyword>
<feature type="region of interest" description="Disordered" evidence="2">
    <location>
        <begin position="304"/>
        <end position="369"/>
    </location>
</feature>
<dbReference type="InterPro" id="IPR001878">
    <property type="entry name" value="Znf_CCHC"/>
</dbReference>
<sequence length="429" mass="49483">MSGDRIQMRVVEDALRHIGKIVTDVVDQYLKVGAMLISDYTKDNFQTDERQMKTRDSGSSQRTLMGTLAEALSLAVKLEVEQNKRILQGDVSSKKNDVGCQQAACWSTQAQVSNKRLLSCWICDGAGHIAKYCTFRRRVGRTQPWWWTHLECWNCGKTGHLRRDCTVLVTNTVNGAQQDETRTRAMSRQVEMEMREKIRGAGSQENEKGMGKSEEEDRRSLLSTCKEPDWRESKEDKKTKELECTTEHLCLRSVSGNVKQLGSCDTENKDDSEIKVEDRLEKKHVEVVCSMQLKTDGKYMLKEEDIEKEDKNEKKNARGVEQVESDEMQMRSEKHRGKQQWEERQENEGETGRDQPGHGLSPSRMDSGVPSTCSWLFEDSEYGKNMKINNPKKYKQILDQRKWYVDKDGKVVQKKNASTYKNSWTMVHQ</sequence>
<feature type="compositionally biased region" description="Basic and acidic residues" evidence="2">
    <location>
        <begin position="339"/>
        <end position="356"/>
    </location>
</feature>
<dbReference type="PROSITE" id="PS50158">
    <property type="entry name" value="ZF_CCHC"/>
    <property type="match status" value="1"/>
</dbReference>
<evidence type="ECO:0000256" key="1">
    <source>
        <dbReference type="PROSITE-ProRule" id="PRU00047"/>
    </source>
</evidence>
<dbReference type="Gene3D" id="4.10.60.10">
    <property type="entry name" value="Zinc finger, CCHC-type"/>
    <property type="match status" value="1"/>
</dbReference>
<evidence type="ECO:0000313" key="4">
    <source>
        <dbReference type="EMBL" id="KAF6203383.1"/>
    </source>
</evidence>
<accession>A0A8S9X355</accession>
<feature type="compositionally biased region" description="Basic and acidic residues" evidence="2">
    <location>
        <begin position="304"/>
        <end position="318"/>
    </location>
</feature>
<name>A0A8S9X355_APOLU</name>
<evidence type="ECO:0000259" key="3">
    <source>
        <dbReference type="PROSITE" id="PS50158"/>
    </source>
</evidence>
<protein>
    <recommendedName>
        <fullName evidence="3">CCHC-type domain-containing protein</fullName>
    </recommendedName>
</protein>
<evidence type="ECO:0000256" key="2">
    <source>
        <dbReference type="SAM" id="MobiDB-lite"/>
    </source>
</evidence>
<keyword evidence="5" id="KW-1185">Reference proteome</keyword>
<feature type="domain" description="CCHC-type" evidence="3">
    <location>
        <begin position="152"/>
        <end position="165"/>
    </location>
</feature>
<evidence type="ECO:0000313" key="5">
    <source>
        <dbReference type="Proteomes" id="UP000466442"/>
    </source>
</evidence>
<dbReference type="InterPro" id="IPR036875">
    <property type="entry name" value="Znf_CCHC_sf"/>
</dbReference>
<keyword evidence="1" id="KW-0863">Zinc-finger</keyword>
<dbReference type="Proteomes" id="UP000466442">
    <property type="component" value="Unassembled WGS sequence"/>
</dbReference>
<reference evidence="4" key="1">
    <citation type="journal article" date="2021" name="Mol. Ecol. Resour.">
        <title>Apolygus lucorum genome provides insights into omnivorousness and mesophyll feeding.</title>
        <authorList>
            <person name="Liu Y."/>
            <person name="Liu H."/>
            <person name="Wang H."/>
            <person name="Huang T."/>
            <person name="Liu B."/>
            <person name="Yang B."/>
            <person name="Yin L."/>
            <person name="Li B."/>
            <person name="Zhang Y."/>
            <person name="Zhang S."/>
            <person name="Jiang F."/>
            <person name="Zhang X."/>
            <person name="Ren Y."/>
            <person name="Wang B."/>
            <person name="Wang S."/>
            <person name="Lu Y."/>
            <person name="Wu K."/>
            <person name="Fan W."/>
            <person name="Wang G."/>
        </authorList>
    </citation>
    <scope>NUCLEOTIDE SEQUENCE</scope>
    <source>
        <strain evidence="4">12Hb</strain>
    </source>
</reference>
<dbReference type="AlphaFoldDB" id="A0A8S9X355"/>
<organism evidence="4 5">
    <name type="scientific">Apolygus lucorum</name>
    <name type="common">Small green plant bug</name>
    <name type="synonym">Lygocoris lucorum</name>
    <dbReference type="NCBI Taxonomy" id="248454"/>
    <lineage>
        <taxon>Eukaryota</taxon>
        <taxon>Metazoa</taxon>
        <taxon>Ecdysozoa</taxon>
        <taxon>Arthropoda</taxon>
        <taxon>Hexapoda</taxon>
        <taxon>Insecta</taxon>
        <taxon>Pterygota</taxon>
        <taxon>Neoptera</taxon>
        <taxon>Paraneoptera</taxon>
        <taxon>Hemiptera</taxon>
        <taxon>Heteroptera</taxon>
        <taxon>Panheteroptera</taxon>
        <taxon>Cimicomorpha</taxon>
        <taxon>Miridae</taxon>
        <taxon>Mirini</taxon>
        <taxon>Apolygus</taxon>
    </lineage>
</organism>
<dbReference type="OrthoDB" id="427960at2759"/>
<gene>
    <name evidence="4" type="ORF">GE061_003802</name>
</gene>
<dbReference type="GO" id="GO:0008270">
    <property type="term" value="F:zinc ion binding"/>
    <property type="evidence" value="ECO:0007669"/>
    <property type="project" value="UniProtKB-KW"/>
</dbReference>
<dbReference type="SMART" id="SM00343">
    <property type="entry name" value="ZnF_C2HC"/>
    <property type="match status" value="2"/>
</dbReference>